<reference evidence="4" key="1">
    <citation type="journal article" date="2020" name="Microorganisms">
        <title>Reliable Identification of Environmental Pseudomonas Isolates Using the rpoD Gene.</title>
        <authorList>
            <consortium name="The Broad Institute Genome Sequencing Platform"/>
            <person name="Girard L."/>
            <person name="Lood C."/>
            <person name="Rokni-Zadeh H."/>
            <person name="van Noort V."/>
            <person name="Lavigne R."/>
            <person name="De Mot R."/>
        </authorList>
    </citation>
    <scope>NUCLEOTIDE SEQUENCE</scope>
    <source>
        <strain evidence="4">BW13M1</strain>
    </source>
</reference>
<comment type="caution">
    <text evidence="4">The sequence shown here is derived from an EMBL/GenBank/DDBJ whole genome shotgun (WGS) entry which is preliminary data.</text>
</comment>
<dbReference type="EMBL" id="JABWRJ010000041">
    <property type="protein sequence ID" value="MBC3448587.1"/>
    <property type="molecule type" value="Genomic_DNA"/>
</dbReference>
<feature type="compositionally biased region" description="Polar residues" evidence="1">
    <location>
        <begin position="516"/>
        <end position="528"/>
    </location>
</feature>
<dbReference type="SMART" id="SM00912">
    <property type="entry name" value="Haemagg_act"/>
    <property type="match status" value="1"/>
</dbReference>
<gene>
    <name evidence="4" type="ORF">HU751_22670</name>
</gene>
<dbReference type="InterPro" id="IPR012334">
    <property type="entry name" value="Pectin_lyas_fold"/>
</dbReference>
<name>A0A923GDM7_9PSED</name>
<protein>
    <submittedName>
        <fullName evidence="4">Hemagglutinin repeat-containing protein</fullName>
    </submittedName>
</protein>
<organism evidence="4">
    <name type="scientific">Pseudomonas peradeniyensis</name>
    <dbReference type="NCBI Taxonomy" id="2745488"/>
    <lineage>
        <taxon>Bacteria</taxon>
        <taxon>Pseudomonadati</taxon>
        <taxon>Pseudomonadota</taxon>
        <taxon>Gammaproteobacteria</taxon>
        <taxon>Pseudomonadales</taxon>
        <taxon>Pseudomonadaceae</taxon>
        <taxon>Pseudomonas</taxon>
    </lineage>
</organism>
<feature type="chain" id="PRO_5038129525" evidence="2">
    <location>
        <begin position="30"/>
        <end position="1349"/>
    </location>
</feature>
<accession>A0A923GDM7</accession>
<sequence>MHIPALTTRPDTLRWAVFLALLGSTQVEAQGALTPTPGPGGTPIIDNGHGVPVIDIVAPNASGLSHNQFLDYNVGKHGVILNNALQAGQSQLAGQLHANPQFQGQAASTILNEVVSRNASRIEGPQEIFGHKADYLLANPNGITLNGGSFINTTRAGFLVGNLDIQDGQLKHLDSRSASGTLQVLGGGLGNASGALDLIAPRIDSKGPLLAQGQLNLTVGRNRIDAGNREVLEHLPAASASIDAKLLGAMQGGRIRIVSTAEGAGVQVGDTSLLADRDLIIHSAGDLHVQGSDRRQASLTSSTGKLDLNAAGDLRLTTTQGKARQIEVNAGKKLTLDTVTRERVQVDPISWKREWLFVPVESREGNTLTTSRQQLGSRLRAEDSLNLRAGTALQLTAAQLEADNDLRLSSGGKLTISGAVNSETVNEQVDHRVYLNHTDSDSRSYTEQVKPSTLKGGTLVASAAGDLQVRGATLEARRALALEAKGELSIESMEEQAHTQRSTDKRHVTARAGQAQPGQDSQPGSRQYTASVGYEVLHSDEQTAATRQAASTLSGASVNLRSDRKLTLSSSDVKASAGGIRVSAGEVDLGAAYNGEARQTIDTRSSAALSVTGGTQRLGLGVDAYRGPTGQNEREARVRRSTLQTSGDLLLDTTKLTTTAARLQAGGTLQVTADSIDNRAAANTRETETRLDNWDGHLGVSTDYQHITRPIERLFSGKQTDNAASASLTDTLAPPKTAVGLSIGHQAHLQKDTDNTAQVSTFTSGNVTVQARHIKDEGSDYNARAGSLRIEADDHQALAARDRKTREINNSSQGGGLQVGTTLGTDVNARLEGKHDSLIQLEHTSLARVGSLRGSNGVRVQLGRDGHYEGTRIDGGNATVSLNSAGNLTLAAAHDLTGKTETRLDASLAAKGGIGLLGPRGGLDGSLTHSTLEEHTSKAQVAQIDGKGTVVLSSAGDMRLEATRISSREGDIRLHSDGVLSVTAAHDSRKSEGRTLGGGLDITGGTTGGDLSGHGTIAWVNEQGSTAVGAQFTGKGALQLTSLAREGIALQVQGLQASASRVGLDARNGGVLIEAAGNTERHDNLAITTGGGFELAATALGGINGQVALKLDKRDNTTWLDSNLRADLVDLRSQGDTRIEGAQVLAKRIEGKVGGELLVTSRQDRVDSQTLNVDASLTQKQAAEGPVESTSPLEALASGNIGEIAGALWDSITAKFTPSLKADYNQRKNDTVNQQTLLSGTQGIELEVDGDTRLAGATLRASEGQVELGYGGVTRKALSGRDYQREVKVDASLSPVELAGTLFSFIKNKIKGNDGADNGDKPLDIGLVRTSGHNRSVEYVSKIEEGRRY</sequence>
<feature type="signal peptide" evidence="2">
    <location>
        <begin position="1"/>
        <end position="29"/>
    </location>
</feature>
<dbReference type="SUPFAM" id="SSF51126">
    <property type="entry name" value="Pectin lyase-like"/>
    <property type="match status" value="1"/>
</dbReference>
<dbReference type="InterPro" id="IPR008638">
    <property type="entry name" value="FhaB/CdiA-like_TPS"/>
</dbReference>
<dbReference type="InterPro" id="IPR025157">
    <property type="entry name" value="Hemagglutinin_rpt"/>
</dbReference>
<reference evidence="4" key="2">
    <citation type="submission" date="2020-07" db="EMBL/GenBank/DDBJ databases">
        <authorList>
            <person name="Lood C."/>
            <person name="Girard L."/>
        </authorList>
    </citation>
    <scope>NUCLEOTIDE SEQUENCE</scope>
    <source>
        <strain evidence="4">BW13M1</strain>
    </source>
</reference>
<evidence type="ECO:0000313" key="4">
    <source>
        <dbReference type="EMBL" id="MBC3448587.1"/>
    </source>
</evidence>
<evidence type="ECO:0000259" key="3">
    <source>
        <dbReference type="SMART" id="SM00912"/>
    </source>
</evidence>
<dbReference type="NCBIfam" id="TIGR01901">
    <property type="entry name" value="adhes_NPXG"/>
    <property type="match status" value="1"/>
</dbReference>
<evidence type="ECO:0000256" key="1">
    <source>
        <dbReference type="SAM" id="MobiDB-lite"/>
    </source>
</evidence>
<dbReference type="InterPro" id="IPR011050">
    <property type="entry name" value="Pectin_lyase_fold/virulence"/>
</dbReference>
<feature type="region of interest" description="Disordered" evidence="1">
    <location>
        <begin position="491"/>
        <end position="528"/>
    </location>
</feature>
<dbReference type="Pfam" id="PF13332">
    <property type="entry name" value="Fil_haemagg_2"/>
    <property type="match status" value="4"/>
</dbReference>
<proteinExistence type="predicted"/>
<dbReference type="Gene3D" id="2.160.20.10">
    <property type="entry name" value="Single-stranded right-handed beta-helix, Pectin lyase-like"/>
    <property type="match status" value="1"/>
</dbReference>
<dbReference type="RefSeq" id="WP_186734864.1">
    <property type="nucleotide sequence ID" value="NZ_JABWRJ020000001.1"/>
</dbReference>
<dbReference type="Pfam" id="PF05860">
    <property type="entry name" value="TPS"/>
    <property type="match status" value="1"/>
</dbReference>
<evidence type="ECO:0000256" key="2">
    <source>
        <dbReference type="SAM" id="SignalP"/>
    </source>
</evidence>
<feature type="domain" description="Filamentous haemagglutinin FhaB/tRNA nuclease CdiA-like TPS" evidence="3">
    <location>
        <begin position="48"/>
        <end position="168"/>
    </location>
</feature>
<dbReference type="GO" id="GO:0003824">
    <property type="term" value="F:catalytic activity"/>
    <property type="evidence" value="ECO:0007669"/>
    <property type="project" value="UniProtKB-ARBA"/>
</dbReference>
<keyword evidence="2" id="KW-0732">Signal</keyword>
<feature type="compositionally biased region" description="Basic and acidic residues" evidence="1">
    <location>
        <begin position="495"/>
        <end position="507"/>
    </location>
</feature>